<keyword evidence="4" id="KW-0560">Oxidoreductase</keyword>
<evidence type="ECO:0000259" key="5">
    <source>
        <dbReference type="PROSITE" id="PS51471"/>
    </source>
</evidence>
<comment type="similarity">
    <text evidence="1 4">Belongs to the iron/ascorbate-dependent oxidoreductase family.</text>
</comment>
<dbReference type="GO" id="GO:0016706">
    <property type="term" value="F:2-oxoglutarate-dependent dioxygenase activity"/>
    <property type="evidence" value="ECO:0007669"/>
    <property type="project" value="UniProtKB-ARBA"/>
</dbReference>
<sequence>MKMAATAPMKPSNIVENSFVKALAESSTLNSVPSHFSFANDSTASHSDSIPVIDFSLLASGTTHQRAKVLRDLDNACRDWGFFVLVNHGIPDSLLKNIKEASLEYFELPEEDKWRYEAKSASDPIKSAVAASSIRPTTGFTCGGITSKSTEVLLEYSERTRKLARKLVEAVFDALELEQDYVYQVLKLDSSFQIFATNFYPRCPEPDQAIGIHTHTDPDLFTFLIHNGVAGLQIEHNGHWFNADSLQNSILVNAADQLQILSNGRYKSVKHRAVVNSEKERISIVVANGPAGEAVVGPAAPLVQKDGRPLYHSMKYVEYVESQLTNSRVDGKSFLQHRMIDTSESEENL</sequence>
<protein>
    <submittedName>
        <fullName evidence="6">2-oxoglutarate-dependent dioxygenase 19</fullName>
    </submittedName>
</protein>
<proteinExistence type="inferred from homology"/>
<organism evidence="6">
    <name type="scientific">Sesamum latifolium</name>
    <dbReference type="NCBI Taxonomy" id="2727402"/>
    <lineage>
        <taxon>Eukaryota</taxon>
        <taxon>Viridiplantae</taxon>
        <taxon>Streptophyta</taxon>
        <taxon>Embryophyta</taxon>
        <taxon>Tracheophyta</taxon>
        <taxon>Spermatophyta</taxon>
        <taxon>Magnoliopsida</taxon>
        <taxon>eudicotyledons</taxon>
        <taxon>Gunneridae</taxon>
        <taxon>Pentapetalae</taxon>
        <taxon>asterids</taxon>
        <taxon>lamiids</taxon>
        <taxon>Lamiales</taxon>
        <taxon>Pedaliaceae</taxon>
        <taxon>Sesamum</taxon>
    </lineage>
</organism>
<dbReference type="InterPro" id="IPR005123">
    <property type="entry name" value="Oxoglu/Fe-dep_dioxygenase_dom"/>
</dbReference>
<evidence type="ECO:0000256" key="2">
    <source>
        <dbReference type="ARBA" id="ARBA00022723"/>
    </source>
</evidence>
<evidence type="ECO:0000256" key="3">
    <source>
        <dbReference type="ARBA" id="ARBA00023004"/>
    </source>
</evidence>
<dbReference type="GO" id="GO:0002238">
    <property type="term" value="P:response to molecule of fungal origin"/>
    <property type="evidence" value="ECO:0007669"/>
    <property type="project" value="UniProtKB-ARBA"/>
</dbReference>
<dbReference type="SUPFAM" id="SSF51197">
    <property type="entry name" value="Clavaminate synthase-like"/>
    <property type="match status" value="1"/>
</dbReference>
<dbReference type="InterPro" id="IPR026992">
    <property type="entry name" value="DIOX_N"/>
</dbReference>
<evidence type="ECO:0000313" key="6">
    <source>
        <dbReference type="EMBL" id="KAL0422419.1"/>
    </source>
</evidence>
<comment type="caution">
    <text evidence="6">The sequence shown here is derived from an EMBL/GenBank/DDBJ whole genome shotgun (WGS) entry which is preliminary data.</text>
</comment>
<keyword evidence="6" id="KW-0223">Dioxygenase</keyword>
<dbReference type="InterPro" id="IPR050295">
    <property type="entry name" value="Plant_2OG-oxidoreductases"/>
</dbReference>
<dbReference type="EMBL" id="JACGWN010000011">
    <property type="protein sequence ID" value="KAL0422419.1"/>
    <property type="molecule type" value="Genomic_DNA"/>
</dbReference>
<reference evidence="6" key="2">
    <citation type="journal article" date="2024" name="Plant">
        <title>Genomic evolution and insights into agronomic trait innovations of Sesamum species.</title>
        <authorList>
            <person name="Miao H."/>
            <person name="Wang L."/>
            <person name="Qu L."/>
            <person name="Liu H."/>
            <person name="Sun Y."/>
            <person name="Le M."/>
            <person name="Wang Q."/>
            <person name="Wei S."/>
            <person name="Zheng Y."/>
            <person name="Lin W."/>
            <person name="Duan Y."/>
            <person name="Cao H."/>
            <person name="Xiong S."/>
            <person name="Wang X."/>
            <person name="Wei L."/>
            <person name="Li C."/>
            <person name="Ma Q."/>
            <person name="Ju M."/>
            <person name="Zhao R."/>
            <person name="Li G."/>
            <person name="Mu C."/>
            <person name="Tian Q."/>
            <person name="Mei H."/>
            <person name="Zhang T."/>
            <person name="Gao T."/>
            <person name="Zhang H."/>
        </authorList>
    </citation>
    <scope>NUCLEOTIDE SEQUENCE</scope>
    <source>
        <strain evidence="6">KEN1</strain>
    </source>
</reference>
<dbReference type="AlphaFoldDB" id="A0AAW2UZ67"/>
<dbReference type="InterPro" id="IPR044861">
    <property type="entry name" value="IPNS-like_FE2OG_OXY"/>
</dbReference>
<accession>A0AAW2UZ67</accession>
<dbReference type="Pfam" id="PF03171">
    <property type="entry name" value="2OG-FeII_Oxy"/>
    <property type="match status" value="1"/>
</dbReference>
<gene>
    <name evidence="6" type="ORF">Slati_3264800</name>
</gene>
<keyword evidence="2 4" id="KW-0479">Metal-binding</keyword>
<dbReference type="Pfam" id="PF14226">
    <property type="entry name" value="DIOX_N"/>
    <property type="match status" value="1"/>
</dbReference>
<keyword evidence="3 4" id="KW-0408">Iron</keyword>
<evidence type="ECO:0000256" key="1">
    <source>
        <dbReference type="ARBA" id="ARBA00008056"/>
    </source>
</evidence>
<dbReference type="InterPro" id="IPR027443">
    <property type="entry name" value="IPNS-like_sf"/>
</dbReference>
<name>A0AAW2UZ67_9LAMI</name>
<evidence type="ECO:0000256" key="4">
    <source>
        <dbReference type="RuleBase" id="RU003682"/>
    </source>
</evidence>
<dbReference type="GO" id="GO:0046872">
    <property type="term" value="F:metal ion binding"/>
    <property type="evidence" value="ECO:0007669"/>
    <property type="project" value="UniProtKB-KW"/>
</dbReference>
<dbReference type="Gene3D" id="2.60.120.330">
    <property type="entry name" value="B-lactam Antibiotic, Isopenicillin N Synthase, Chain"/>
    <property type="match status" value="1"/>
</dbReference>
<dbReference type="PROSITE" id="PS51471">
    <property type="entry name" value="FE2OG_OXY"/>
    <property type="match status" value="1"/>
</dbReference>
<dbReference type="GO" id="GO:0009805">
    <property type="term" value="P:coumarin biosynthetic process"/>
    <property type="evidence" value="ECO:0007669"/>
    <property type="project" value="UniProtKB-ARBA"/>
</dbReference>
<feature type="domain" description="Fe2OG dioxygenase" evidence="5">
    <location>
        <begin position="190"/>
        <end position="290"/>
    </location>
</feature>
<reference evidence="6" key="1">
    <citation type="submission" date="2020-06" db="EMBL/GenBank/DDBJ databases">
        <authorList>
            <person name="Li T."/>
            <person name="Hu X."/>
            <person name="Zhang T."/>
            <person name="Song X."/>
            <person name="Zhang H."/>
            <person name="Dai N."/>
            <person name="Sheng W."/>
            <person name="Hou X."/>
            <person name="Wei L."/>
        </authorList>
    </citation>
    <scope>NUCLEOTIDE SEQUENCE</scope>
    <source>
        <strain evidence="6">KEN1</strain>
        <tissue evidence="6">Leaf</tissue>
    </source>
</reference>
<dbReference type="PANTHER" id="PTHR47991">
    <property type="entry name" value="OXOGLUTARATE/IRON-DEPENDENT DIOXYGENASE"/>
    <property type="match status" value="1"/>
</dbReference>